<name>A0A9P6UK48_9FUNG</name>
<dbReference type="Proteomes" id="UP000738325">
    <property type="component" value="Unassembled WGS sequence"/>
</dbReference>
<evidence type="ECO:0000313" key="1">
    <source>
        <dbReference type="EMBL" id="KAG0306819.1"/>
    </source>
</evidence>
<gene>
    <name evidence="1" type="ORF">BGZ99_001666</name>
</gene>
<proteinExistence type="predicted"/>
<organism evidence="1 2">
    <name type="scientific">Dissophora globulifera</name>
    <dbReference type="NCBI Taxonomy" id="979702"/>
    <lineage>
        <taxon>Eukaryota</taxon>
        <taxon>Fungi</taxon>
        <taxon>Fungi incertae sedis</taxon>
        <taxon>Mucoromycota</taxon>
        <taxon>Mortierellomycotina</taxon>
        <taxon>Mortierellomycetes</taxon>
        <taxon>Mortierellales</taxon>
        <taxon>Mortierellaceae</taxon>
        <taxon>Dissophora</taxon>
    </lineage>
</organism>
<dbReference type="AlphaFoldDB" id="A0A9P6UK48"/>
<dbReference type="OrthoDB" id="2438004at2759"/>
<protein>
    <submittedName>
        <fullName evidence="1">Uncharacterized protein</fullName>
    </submittedName>
</protein>
<reference evidence="1" key="1">
    <citation type="journal article" date="2020" name="Fungal Divers.">
        <title>Resolving the Mortierellaceae phylogeny through synthesis of multi-gene phylogenetics and phylogenomics.</title>
        <authorList>
            <person name="Vandepol N."/>
            <person name="Liber J."/>
            <person name="Desiro A."/>
            <person name="Na H."/>
            <person name="Kennedy M."/>
            <person name="Barry K."/>
            <person name="Grigoriev I.V."/>
            <person name="Miller A.N."/>
            <person name="O'Donnell K."/>
            <person name="Stajich J.E."/>
            <person name="Bonito G."/>
        </authorList>
    </citation>
    <scope>NUCLEOTIDE SEQUENCE</scope>
    <source>
        <strain evidence="1">REB-010B</strain>
    </source>
</reference>
<dbReference type="EMBL" id="JAAAIP010001433">
    <property type="protein sequence ID" value="KAG0306819.1"/>
    <property type="molecule type" value="Genomic_DNA"/>
</dbReference>
<evidence type="ECO:0000313" key="2">
    <source>
        <dbReference type="Proteomes" id="UP000738325"/>
    </source>
</evidence>
<sequence>MSHQNILHEIDDLLTLNFIFTKSFIEHCFEDDKNDIKARLIQIDVPEAPRQEVDLIIKFAIATASKEYFDFKAMLRRSGLELNGL</sequence>
<comment type="caution">
    <text evidence="1">The sequence shown here is derived from an EMBL/GenBank/DDBJ whole genome shotgun (WGS) entry which is preliminary data.</text>
</comment>
<accession>A0A9P6UK48</accession>
<keyword evidence="2" id="KW-1185">Reference proteome</keyword>
<feature type="non-terminal residue" evidence="1">
    <location>
        <position position="85"/>
    </location>
</feature>